<dbReference type="InterPro" id="IPR004009">
    <property type="entry name" value="SH3_Myosin"/>
</dbReference>
<evidence type="ECO:0000259" key="15">
    <source>
        <dbReference type="PROSITE" id="PS51844"/>
    </source>
</evidence>
<evidence type="ECO:0000256" key="2">
    <source>
        <dbReference type="ARBA" id="ARBA00022737"/>
    </source>
</evidence>
<dbReference type="FunFam" id="3.30.70.1590:FF:000005">
    <property type="entry name" value="unconventional myosin-Vc"/>
    <property type="match status" value="1"/>
</dbReference>
<evidence type="ECO:0000256" key="11">
    <source>
        <dbReference type="SAM" id="Coils"/>
    </source>
</evidence>
<dbReference type="FunFam" id="1.20.58.530:FF:000002">
    <property type="entry name" value="Class V myosin"/>
    <property type="match status" value="1"/>
</dbReference>
<keyword evidence="3 10" id="KW-0547">Nucleotide-binding</keyword>
<dbReference type="EMBL" id="JAOTOJ010000012">
    <property type="protein sequence ID" value="KAK9393963.1"/>
    <property type="molecule type" value="Genomic_DNA"/>
</dbReference>
<dbReference type="SMART" id="SM00242">
    <property type="entry name" value="MYSc"/>
    <property type="match status" value="1"/>
</dbReference>
<protein>
    <submittedName>
        <fullName evidence="16">Unconventional myosin-Vc</fullName>
    </submittedName>
</protein>
<evidence type="ECO:0000256" key="3">
    <source>
        <dbReference type="ARBA" id="ARBA00022741"/>
    </source>
</evidence>
<evidence type="ECO:0000256" key="7">
    <source>
        <dbReference type="ARBA" id="ARBA00023123"/>
    </source>
</evidence>
<dbReference type="PROSITE" id="PS51126">
    <property type="entry name" value="DILUTE"/>
    <property type="match status" value="1"/>
</dbReference>
<evidence type="ECO:0000259" key="14">
    <source>
        <dbReference type="PROSITE" id="PS51456"/>
    </source>
</evidence>
<feature type="compositionally biased region" description="Low complexity" evidence="12">
    <location>
        <begin position="1856"/>
        <end position="1866"/>
    </location>
</feature>
<keyword evidence="8 10" id="KW-0505">Motor protein</keyword>
<evidence type="ECO:0000313" key="17">
    <source>
        <dbReference type="Proteomes" id="UP001474421"/>
    </source>
</evidence>
<dbReference type="InterPro" id="IPR000048">
    <property type="entry name" value="IQ_motif_EF-hand-BS"/>
</dbReference>
<dbReference type="GO" id="GO:0005516">
    <property type="term" value="F:calmodulin binding"/>
    <property type="evidence" value="ECO:0007669"/>
    <property type="project" value="UniProtKB-KW"/>
</dbReference>
<dbReference type="PRINTS" id="PR00193">
    <property type="entry name" value="MYOSINHEAVY"/>
</dbReference>
<keyword evidence="9 10" id="KW-0009">Actin-binding</keyword>
<feature type="domain" description="Myosin motor" evidence="14">
    <location>
        <begin position="60"/>
        <end position="746"/>
    </location>
</feature>
<dbReference type="PROSITE" id="PS50096">
    <property type="entry name" value="IQ"/>
    <property type="match status" value="5"/>
</dbReference>
<dbReference type="Gene3D" id="1.20.58.530">
    <property type="match status" value="1"/>
</dbReference>
<keyword evidence="17" id="KW-1185">Reference proteome</keyword>
<feature type="coiled-coil region" evidence="11">
    <location>
        <begin position="1145"/>
        <end position="1179"/>
    </location>
</feature>
<evidence type="ECO:0000256" key="4">
    <source>
        <dbReference type="ARBA" id="ARBA00022840"/>
    </source>
</evidence>
<dbReference type="GO" id="GO:0000146">
    <property type="term" value="F:microfilament motor activity"/>
    <property type="evidence" value="ECO:0007669"/>
    <property type="project" value="TreeGrafter"/>
</dbReference>
<evidence type="ECO:0000256" key="1">
    <source>
        <dbReference type="ARBA" id="ARBA00008314"/>
    </source>
</evidence>
<comment type="caution">
    <text evidence="16">The sequence shown here is derived from an EMBL/GenBank/DDBJ whole genome shotgun (WGS) entry which is preliminary data.</text>
</comment>
<dbReference type="CDD" id="cd01380">
    <property type="entry name" value="MYSc_Myo5"/>
    <property type="match status" value="1"/>
</dbReference>
<dbReference type="PANTHER" id="PTHR13140">
    <property type="entry name" value="MYOSIN"/>
    <property type="match status" value="1"/>
</dbReference>
<reference evidence="16 17" key="1">
    <citation type="journal article" date="2024" name="Proc. Natl. Acad. Sci. U.S.A.">
        <title>The genetic regulatory architecture and epigenomic basis for age-related changes in rattlesnake venom.</title>
        <authorList>
            <person name="Hogan M.P."/>
            <person name="Holding M.L."/>
            <person name="Nystrom G.S."/>
            <person name="Colston T.J."/>
            <person name="Bartlett D.A."/>
            <person name="Mason A.J."/>
            <person name="Ellsworth S.A."/>
            <person name="Rautsaw R.M."/>
            <person name="Lawrence K.C."/>
            <person name="Strickland J.L."/>
            <person name="He B."/>
            <person name="Fraser P."/>
            <person name="Margres M.J."/>
            <person name="Gilbert D.M."/>
            <person name="Gibbs H.L."/>
            <person name="Parkinson C.L."/>
            <person name="Rokyta D.R."/>
        </authorList>
    </citation>
    <scope>NUCLEOTIDE SEQUENCE [LARGE SCALE GENOMIC DNA]</scope>
    <source>
        <strain evidence="16">DRR0105</strain>
    </source>
</reference>
<dbReference type="GO" id="GO:0051015">
    <property type="term" value="F:actin filament binding"/>
    <property type="evidence" value="ECO:0007669"/>
    <property type="project" value="TreeGrafter"/>
</dbReference>
<evidence type="ECO:0000256" key="12">
    <source>
        <dbReference type="SAM" id="MobiDB-lite"/>
    </source>
</evidence>
<dbReference type="Pfam" id="PF00612">
    <property type="entry name" value="IQ"/>
    <property type="match status" value="4"/>
</dbReference>
<keyword evidence="5" id="KW-0112">Calmodulin-binding</keyword>
<gene>
    <name evidence="16" type="ORF">NXF25_015626</name>
</gene>
<proteinExistence type="inferred from homology"/>
<dbReference type="Pfam" id="PF00063">
    <property type="entry name" value="Myosin_head"/>
    <property type="match status" value="1"/>
</dbReference>
<name>A0AAW1AWM2_CROAD</name>
<evidence type="ECO:0000256" key="6">
    <source>
        <dbReference type="ARBA" id="ARBA00023054"/>
    </source>
</evidence>
<dbReference type="InterPro" id="IPR036961">
    <property type="entry name" value="Kinesin_motor_dom_sf"/>
</dbReference>
<dbReference type="FunFam" id="1.20.5.190:FF:000001">
    <property type="entry name" value="unconventional myosin-Va"/>
    <property type="match status" value="1"/>
</dbReference>
<dbReference type="Gene3D" id="3.40.850.10">
    <property type="entry name" value="Kinesin motor domain"/>
    <property type="match status" value="1"/>
</dbReference>
<dbReference type="GO" id="GO:0016459">
    <property type="term" value="C:myosin complex"/>
    <property type="evidence" value="ECO:0007669"/>
    <property type="project" value="UniProtKB-KW"/>
</dbReference>
<dbReference type="PANTHER" id="PTHR13140:SF313">
    <property type="entry name" value="UNCONVENTIONAL MYOSIN-VC"/>
    <property type="match status" value="1"/>
</dbReference>
<dbReference type="PROSITE" id="PS51456">
    <property type="entry name" value="MYOSIN_MOTOR"/>
    <property type="match status" value="1"/>
</dbReference>
<feature type="region of interest" description="Actin-binding" evidence="10">
    <location>
        <begin position="625"/>
        <end position="647"/>
    </location>
</feature>
<dbReference type="Gene3D" id="3.30.70.1590">
    <property type="match status" value="1"/>
</dbReference>
<dbReference type="InterPro" id="IPR027417">
    <property type="entry name" value="P-loop_NTPase"/>
</dbReference>
<dbReference type="Gene3D" id="1.10.10.820">
    <property type="match status" value="1"/>
</dbReference>
<dbReference type="Gene3D" id="1.20.5.190">
    <property type="match status" value="2"/>
</dbReference>
<keyword evidence="2" id="KW-0677">Repeat</keyword>
<dbReference type="GO" id="GO:0005524">
    <property type="term" value="F:ATP binding"/>
    <property type="evidence" value="ECO:0007669"/>
    <property type="project" value="UniProtKB-UniRule"/>
</dbReference>
<feature type="binding site" evidence="10">
    <location>
        <begin position="154"/>
        <end position="161"/>
    </location>
    <ligand>
        <name>ATP</name>
        <dbReference type="ChEBI" id="CHEBI:30616"/>
    </ligand>
</feature>
<dbReference type="GO" id="GO:0005737">
    <property type="term" value="C:cytoplasm"/>
    <property type="evidence" value="ECO:0007669"/>
    <property type="project" value="TreeGrafter"/>
</dbReference>
<feature type="coiled-coil region" evidence="11">
    <location>
        <begin position="1302"/>
        <end position="1336"/>
    </location>
</feature>
<dbReference type="FunFam" id="3.40.850.10:FF:000089">
    <property type="entry name" value="Myosin VC"/>
    <property type="match status" value="1"/>
</dbReference>
<evidence type="ECO:0000313" key="16">
    <source>
        <dbReference type="EMBL" id="KAK9393963.1"/>
    </source>
</evidence>
<evidence type="ECO:0000256" key="5">
    <source>
        <dbReference type="ARBA" id="ARBA00022860"/>
    </source>
</evidence>
<sequence length="1967" mass="226225">MEYNRVWIPDAEEVWQSAEITANYRSGDHILHLQLEDSTELDYSVDPSALPPLRNPDILVGENDLTALSYLHEPAVLHNLRVRFVESKLIYTYSGIILVAMNPYKELPIYGDAIIHAYSGQNMGDMDPHIFAVAEEAYKQMARNDRNQSIIVSGESGAGKTVSARYAMRYFATVSKSSSNTKVEDKVLACNPITEAIGNAKTTRNDNSSRFGKYMEISFDKKYQIIGANMRTYLLEKSRVVFQSENERNYHIFYQLCASAQRREFKHLQLASAEEFNYTNMGRNIAIEGVNDLADMKETQKTFSLLGLKEDFQMDVFKILSAILHLGNVQIYAAGDEKSFINADDKHLTIFSKLLGVASDKIAQWLCHRKIITTSETVVKPMTKLQAVNARDALAKKIYSHLFDFIVEQINKALQFSGKQHTFIGVLDIYGFETFDLNSFEQFCINYANEKLQQQFNLHVFKLEQEEYMKENIPWTLIDFYDNQPVIDLIEAKMGILELLDEECLLPQGTDENWLQKLYNNFINKNPLFEKPRMSNTSFIIQHFADKVEYKSEGFLEKNRDTVYEVLIDILRNSKFQLFANFFRDVSVPLSPFNSAIKVKSAKTVIVSPNKQFRATVGSKFRSSLYLLMETLNATTPHYVRCIKPNDEKLAFEFDSKRVVQQLRACGVLETIRISSQSYPSRWTYLEFYSRYSILMSQSELSLTDKKQICKMVLQRLIQDPSQYQFGRTKIFFRAGQVAYLEKVRSDRLRQACIMVQKNIRGWLQRKKFLRIRQAAVIIQQYFRGQRTVRKAITARALKETWAAIVIQKYSRGYLVRRLCQLIRVAALTIQAFARGFLARKKYRKMLEEQKALILQKYARAWLARRRFQSIRRFVLNIQLSYRVQRLQKKLEEQNKENHSLLEKLTTLASNHSSDIETIQKLQRDLEKSAGQRKLSEETEKKNRMGYEQRVSKLENHNLGLQEEKKKLEKELQTKTEEMKDKLDNLTKQLFSDVQREERQRIILEKNFQSQKQNYEEKIESLNAEIMLLKEENAQLQNLIQGLQQTQEGLKTEIEELSNQIKTIPELRKEIDFLQIKKLDAEKQLQYQKREMREKMSEITKQLLESYDFADVRSRLSPEDLQHLNEDGELWFAYEGLKKATRVLEKHFQDQKENYEREIEDLNAKINHLSQESTHLQKLFREENNTKECIRLQVARLTSENMMMPDLKLRVAELQKQKLDLEHRLQDELVKKSEKMEDWTDQNTDEECSQKQALPLRKKMFPKGKTFPEFERDTDHLEKQPERANGTGSKIWQDVMYLTMENTDLEEELDKKDRLIKKLQDQIRTLKKSIETGNEESPSSVLREYMGMLQYRKEDEAKIVQNLILDLKPRGVVVNMIPGLPALILFMCVRYADYLNDDSMLKSFMNMAISGIKQVIKEHAEDFEMLSFWLSNTCHFLNCLKQYSGEEEFMKHNTPQQNKNNLIHFDLSEYRQVLSDLAIRIYHQFIGVMETSIQPMIVPGMLEYESLQGISGLKPTGFRKRSSSIDDTDAYTMTSILQQLSYFYTTLCQNGLDPELLKQAVRQLFFLIGAVTLNSLFLRKDMCSCRKGMQIRCNISYLEEWLKEKNLQSSSAKETLEPLSQAAWLLQVKKITEEDAKEISEHCATLSAMQIVKILNSYTPIDDFEKRIAPSFVRKVQGMLNNRQNSTQLMLDTKFLFQTFPDPGLGIVVLGRIWRAQAERRLRWASTLPPSIGGCRRRRALPRGLPRLGGGGGSSFSPSFLPSPPHPPLPIPAWLAGWLVDWRAPLSPLLAKMATEGLQEKESLAVLKSEAENLKGKLEEERAKLHDVERESGPGQAGPGGLRPGHRRREGGRQTGSQLGAASPASPGGGQREPGPSGAAPGGEGAPPRPCPPRAGRRKQRAPPGGDAGGMPGQAPKQRRAKGAWEGAPMGHGGGVRQRRASLFLPAFCTVSCPSPPAGRRNGAPAP</sequence>
<feature type="coiled-coil region" evidence="11">
    <location>
        <begin position="1204"/>
        <end position="1242"/>
    </location>
</feature>
<organism evidence="16 17">
    <name type="scientific">Crotalus adamanteus</name>
    <name type="common">Eastern diamondback rattlesnake</name>
    <dbReference type="NCBI Taxonomy" id="8729"/>
    <lineage>
        <taxon>Eukaryota</taxon>
        <taxon>Metazoa</taxon>
        <taxon>Chordata</taxon>
        <taxon>Craniata</taxon>
        <taxon>Vertebrata</taxon>
        <taxon>Euteleostomi</taxon>
        <taxon>Lepidosauria</taxon>
        <taxon>Squamata</taxon>
        <taxon>Bifurcata</taxon>
        <taxon>Unidentata</taxon>
        <taxon>Episquamata</taxon>
        <taxon>Toxicofera</taxon>
        <taxon>Serpentes</taxon>
        <taxon>Colubroidea</taxon>
        <taxon>Viperidae</taxon>
        <taxon>Crotalinae</taxon>
        <taxon>Crotalus</taxon>
    </lineage>
</organism>
<feature type="domain" description="Dilute" evidence="13">
    <location>
        <begin position="1406"/>
        <end position="1682"/>
    </location>
</feature>
<keyword evidence="6 11" id="KW-0175">Coiled coil</keyword>
<dbReference type="GO" id="GO:0016020">
    <property type="term" value="C:membrane"/>
    <property type="evidence" value="ECO:0007669"/>
    <property type="project" value="TreeGrafter"/>
</dbReference>
<dbReference type="SMART" id="SM00015">
    <property type="entry name" value="IQ"/>
    <property type="match status" value="5"/>
</dbReference>
<dbReference type="FunFam" id="1.10.10.820:FF:000001">
    <property type="entry name" value="Myosin heavy chain"/>
    <property type="match status" value="1"/>
</dbReference>
<dbReference type="Gene3D" id="1.20.120.720">
    <property type="entry name" value="Myosin VI head, motor domain, U50 subdomain"/>
    <property type="match status" value="1"/>
</dbReference>
<feature type="region of interest" description="Disordered" evidence="12">
    <location>
        <begin position="928"/>
        <end position="947"/>
    </location>
</feature>
<dbReference type="InterPro" id="IPR036103">
    <property type="entry name" value="MYSc_Myo5"/>
</dbReference>
<accession>A0AAW1AWM2</accession>
<feature type="domain" description="Myosin N-terminal SH3-like" evidence="15">
    <location>
        <begin position="1"/>
        <end position="55"/>
    </location>
</feature>
<keyword evidence="4 10" id="KW-0067">ATP-binding</keyword>
<evidence type="ECO:0000259" key="13">
    <source>
        <dbReference type="PROSITE" id="PS51126"/>
    </source>
</evidence>
<dbReference type="SMART" id="SM01132">
    <property type="entry name" value="DIL"/>
    <property type="match status" value="1"/>
</dbReference>
<dbReference type="CDD" id="cd23767">
    <property type="entry name" value="IQCD"/>
    <property type="match status" value="1"/>
</dbReference>
<evidence type="ECO:0000256" key="9">
    <source>
        <dbReference type="ARBA" id="ARBA00023203"/>
    </source>
</evidence>
<feature type="region of interest" description="Disordered" evidence="12">
    <location>
        <begin position="1825"/>
        <end position="1938"/>
    </location>
</feature>
<dbReference type="InterPro" id="IPR001609">
    <property type="entry name" value="Myosin_head_motor_dom-like"/>
</dbReference>
<dbReference type="SUPFAM" id="SSF52540">
    <property type="entry name" value="P-loop containing nucleoside triphosphate hydrolases"/>
    <property type="match status" value="2"/>
</dbReference>
<evidence type="ECO:0000256" key="10">
    <source>
        <dbReference type="PROSITE-ProRule" id="PRU00782"/>
    </source>
</evidence>
<keyword evidence="7 10" id="KW-0518">Myosin</keyword>
<comment type="similarity">
    <text evidence="1 10">Belongs to the TRAFAC class myosin-kinesin ATPase superfamily. Myosin family.</text>
</comment>
<dbReference type="GO" id="GO:0007015">
    <property type="term" value="P:actin filament organization"/>
    <property type="evidence" value="ECO:0007669"/>
    <property type="project" value="TreeGrafter"/>
</dbReference>
<dbReference type="InterPro" id="IPR002710">
    <property type="entry name" value="Dilute_dom"/>
</dbReference>
<dbReference type="Gene3D" id="6.10.220.10">
    <property type="match status" value="1"/>
</dbReference>
<dbReference type="PROSITE" id="PS51844">
    <property type="entry name" value="SH3_LIKE"/>
    <property type="match status" value="1"/>
</dbReference>
<dbReference type="Pfam" id="PF01843">
    <property type="entry name" value="DIL"/>
    <property type="match status" value="1"/>
</dbReference>
<dbReference type="Proteomes" id="UP001474421">
    <property type="component" value="Unassembled WGS sequence"/>
</dbReference>
<evidence type="ECO:0000256" key="8">
    <source>
        <dbReference type="ARBA" id="ARBA00023175"/>
    </source>
</evidence>